<sequence length="316" mass="36636">MSTLNLEKSDGLLEASSEPINPDTYFITHTAPESLEADEKRVKEFVGKHAETLEQGEQHPLNILLLDLLLRVKKIFDLFLNQLDYYNTYFLEAGYAVIFMHRKYSLQPYNRHFSQYSALDLMELKSDGSICVSPAHMDKIKNALAKYQEFKRKEMILMIDFLTVNDYLFLLRSVTQAMNQLKRCALYYLAAAAEHKIQSGAGPMTLKMDQVPKFLRPLVSNWAPQGYTVSFKLETEPDLLIPKSRQALLRYGHQIVIGNLLTKRKSEVNLITHDAEMELKLSKEEMRDGVEIESRIVNELVKRHEEWIKQRTSNDF</sequence>
<dbReference type="GO" id="GO:0003824">
    <property type="term" value="F:catalytic activity"/>
    <property type="evidence" value="ECO:0007669"/>
    <property type="project" value="UniProtKB-ARBA"/>
</dbReference>
<comment type="caution">
    <text evidence="1">The sequence shown here is derived from an EMBL/GenBank/DDBJ whole genome shotgun (WGS) entry which is preliminary data.</text>
</comment>
<organism evidence="1 2">
    <name type="scientific">Ambispora leptoticha</name>
    <dbReference type="NCBI Taxonomy" id="144679"/>
    <lineage>
        <taxon>Eukaryota</taxon>
        <taxon>Fungi</taxon>
        <taxon>Fungi incertae sedis</taxon>
        <taxon>Mucoromycota</taxon>
        <taxon>Glomeromycotina</taxon>
        <taxon>Glomeromycetes</taxon>
        <taxon>Archaeosporales</taxon>
        <taxon>Ambisporaceae</taxon>
        <taxon>Ambispora</taxon>
    </lineage>
</organism>
<protein>
    <submittedName>
        <fullName evidence="1">814_t:CDS:1</fullName>
    </submittedName>
</protein>
<dbReference type="Gene3D" id="3.40.50.10300">
    <property type="entry name" value="CoaB-like"/>
    <property type="match status" value="1"/>
</dbReference>
<name>A0A9N8VAN0_9GLOM</name>
<dbReference type="GO" id="GO:0015937">
    <property type="term" value="P:coenzyme A biosynthetic process"/>
    <property type="evidence" value="ECO:0007669"/>
    <property type="project" value="UniProtKB-ARBA"/>
</dbReference>
<evidence type="ECO:0000313" key="1">
    <source>
        <dbReference type="EMBL" id="CAG8443000.1"/>
    </source>
</evidence>
<dbReference type="AlphaFoldDB" id="A0A9N8VAN0"/>
<evidence type="ECO:0000313" key="2">
    <source>
        <dbReference type="Proteomes" id="UP000789508"/>
    </source>
</evidence>
<keyword evidence="2" id="KW-1185">Reference proteome</keyword>
<reference evidence="1" key="1">
    <citation type="submission" date="2021-06" db="EMBL/GenBank/DDBJ databases">
        <authorList>
            <person name="Kallberg Y."/>
            <person name="Tangrot J."/>
            <person name="Rosling A."/>
        </authorList>
    </citation>
    <scope>NUCLEOTIDE SEQUENCE</scope>
    <source>
        <strain evidence="1">FL130A</strain>
    </source>
</reference>
<proteinExistence type="predicted"/>
<accession>A0A9N8VAN0</accession>
<dbReference type="OrthoDB" id="70224at2759"/>
<dbReference type="EMBL" id="CAJVPS010000028">
    <property type="protein sequence ID" value="CAG8443000.1"/>
    <property type="molecule type" value="Genomic_DNA"/>
</dbReference>
<dbReference type="SUPFAM" id="SSF102645">
    <property type="entry name" value="CoaB-like"/>
    <property type="match status" value="1"/>
</dbReference>
<dbReference type="InterPro" id="IPR035929">
    <property type="entry name" value="CoaB-like_sf"/>
</dbReference>
<dbReference type="Proteomes" id="UP000789508">
    <property type="component" value="Unassembled WGS sequence"/>
</dbReference>
<gene>
    <name evidence="1" type="ORF">ALEPTO_LOCUS466</name>
</gene>